<feature type="region of interest" description="Disordered" evidence="1">
    <location>
        <begin position="1"/>
        <end position="25"/>
    </location>
</feature>
<accession>A0A1V0SKK2</accession>
<dbReference type="InterPro" id="IPR006626">
    <property type="entry name" value="PbH1"/>
</dbReference>
<organism evidence="3">
    <name type="scientific">Klosneuvirus KNV1</name>
    <dbReference type="NCBI Taxonomy" id="1977640"/>
    <lineage>
        <taxon>Viruses</taxon>
        <taxon>Varidnaviria</taxon>
        <taxon>Bamfordvirae</taxon>
        <taxon>Nucleocytoviricota</taxon>
        <taxon>Megaviricetes</taxon>
        <taxon>Imitervirales</taxon>
        <taxon>Mimiviridae</taxon>
        <taxon>Klosneuvirinae</taxon>
        <taxon>Klosneuvirus</taxon>
    </lineage>
</organism>
<name>A0A1V0SKK2_9VIRU</name>
<evidence type="ECO:0000256" key="1">
    <source>
        <dbReference type="SAM" id="MobiDB-lite"/>
    </source>
</evidence>
<feature type="domain" description="Right handed beta helix" evidence="2">
    <location>
        <begin position="84"/>
        <end position="226"/>
    </location>
</feature>
<dbReference type="InterPro" id="IPR039448">
    <property type="entry name" value="Beta_helix"/>
</dbReference>
<proteinExistence type="predicted"/>
<gene>
    <name evidence="3" type="ORF">Klosneuvirus_3_283</name>
</gene>
<dbReference type="SMART" id="SM00710">
    <property type="entry name" value="PbH1"/>
    <property type="match status" value="10"/>
</dbReference>
<feature type="domain" description="Right handed beta helix" evidence="2">
    <location>
        <begin position="356"/>
        <end position="456"/>
    </location>
</feature>
<dbReference type="Pfam" id="PF13229">
    <property type="entry name" value="Beta_helix"/>
    <property type="match status" value="2"/>
</dbReference>
<sequence length="457" mass="49544">MGHKHKRSSSSSSSSSHRKHHKKCEVKCDQPTIIESAPYIITKSGSYCVTADFPVSSSAIRVYASNVTLDLANHTFTLNSDTANGIIVDSASRVVIQNGSIVSATRSTEETNIGINVINSTDVELVNMMIKETGYGVYINGSTDVTMTDLNIYNCGVGEIRSVDSTGVVLGDSHVENVVNDLAVAGIRFDTTDNVIIKDTQLHNTDIFARTGNGMLVDGVNSITDDITYFYGLFQYGTNTPVGTDANLRGFNNGIVRNSIFANVNSLDVGPAAVFATAGDNWKFDNCTFECNRQDINSIETCTFFVGGNPAFPNLSGTATDQESYVTNLRVTNCNIQGVATWSVLVASNLVNNSYNFNVVFENCNIANSFTGVELYEDSDTVVQNCKIQYNDTGVILTNNSTYNAFLQNTISDNFIGVQIDAGSDYNLIKENNIFYNPTNNIVDNGTGTQLVNNTVF</sequence>
<dbReference type="InterPro" id="IPR011050">
    <property type="entry name" value="Pectin_lyase_fold/virulence"/>
</dbReference>
<dbReference type="EMBL" id="KY684110">
    <property type="protein sequence ID" value="ARF12148.1"/>
    <property type="molecule type" value="Genomic_DNA"/>
</dbReference>
<dbReference type="InterPro" id="IPR012334">
    <property type="entry name" value="Pectin_lyas_fold"/>
</dbReference>
<evidence type="ECO:0000313" key="3">
    <source>
        <dbReference type="EMBL" id="ARF12148.1"/>
    </source>
</evidence>
<dbReference type="Gene3D" id="2.160.20.10">
    <property type="entry name" value="Single-stranded right-handed beta-helix, Pectin lyase-like"/>
    <property type="match status" value="2"/>
</dbReference>
<protein>
    <submittedName>
        <fullName evidence="3">Periplasmic copper-binding protein NosD</fullName>
    </submittedName>
</protein>
<evidence type="ECO:0000259" key="2">
    <source>
        <dbReference type="Pfam" id="PF13229"/>
    </source>
</evidence>
<reference evidence="3" key="1">
    <citation type="journal article" date="2017" name="Science">
        <title>Giant viruses with an expanded complement of translation system components.</title>
        <authorList>
            <person name="Schulz F."/>
            <person name="Yutin N."/>
            <person name="Ivanova N.N."/>
            <person name="Ortega D.R."/>
            <person name="Lee T.K."/>
            <person name="Vierheilig J."/>
            <person name="Daims H."/>
            <person name="Horn M."/>
            <person name="Wagner M."/>
            <person name="Jensen G.J."/>
            <person name="Kyrpides N.C."/>
            <person name="Koonin E.V."/>
            <person name="Woyke T."/>
        </authorList>
    </citation>
    <scope>NUCLEOTIDE SEQUENCE</scope>
    <source>
        <strain evidence="3">KNV1</strain>
    </source>
</reference>
<dbReference type="SUPFAM" id="SSF51126">
    <property type="entry name" value="Pectin lyase-like"/>
    <property type="match status" value="2"/>
</dbReference>